<evidence type="ECO:0000313" key="6">
    <source>
        <dbReference type="EMBL" id="QCB28861.1"/>
    </source>
</evidence>
<reference evidence="6 7" key="1">
    <citation type="submission" date="2019-04" db="EMBL/GenBank/DDBJ databases">
        <title>Corynebacterium endometrii sp. nov., isolated from the uterus of a cow with endometritis.</title>
        <authorList>
            <person name="Ballas P."/>
            <person name="Ruckert C."/>
            <person name="Wagener K."/>
            <person name="Drillich M."/>
            <person name="Kaempfer P."/>
            <person name="Busse H.-J."/>
            <person name="Ehling-Schulz M."/>
        </authorList>
    </citation>
    <scope>NUCLEOTIDE SEQUENCE [LARGE SCALE GENOMIC DNA]</scope>
    <source>
        <strain evidence="6 7">LMM-1653</strain>
    </source>
</reference>
<accession>A0A4P7QGG5</accession>
<evidence type="ECO:0000313" key="7">
    <source>
        <dbReference type="Proteomes" id="UP000296352"/>
    </source>
</evidence>
<organism evidence="6 7">
    <name type="scientific">Corynebacterium endometrii</name>
    <dbReference type="NCBI Taxonomy" id="2488819"/>
    <lineage>
        <taxon>Bacteria</taxon>
        <taxon>Bacillati</taxon>
        <taxon>Actinomycetota</taxon>
        <taxon>Actinomycetes</taxon>
        <taxon>Mycobacteriales</taxon>
        <taxon>Corynebacteriaceae</taxon>
        <taxon>Corynebacterium</taxon>
    </lineage>
</organism>
<dbReference type="Pfam" id="PF01420">
    <property type="entry name" value="Methylase_S"/>
    <property type="match status" value="2"/>
</dbReference>
<dbReference type="EMBL" id="CP039247">
    <property type="protein sequence ID" value="QCB28861.1"/>
    <property type="molecule type" value="Genomic_DNA"/>
</dbReference>
<dbReference type="REBASE" id="307307">
    <property type="entry name" value="S.Csp1653ORF7930P"/>
</dbReference>
<dbReference type="InterPro" id="IPR044946">
    <property type="entry name" value="Restrct_endonuc_typeI_TRD_sf"/>
</dbReference>
<evidence type="ECO:0000256" key="4">
    <source>
        <dbReference type="ARBA" id="ARBA00038652"/>
    </source>
</evidence>
<name>A0A4P7QGG5_9CORY</name>
<feature type="domain" description="Type I restriction modification DNA specificity" evidence="5">
    <location>
        <begin position="184"/>
        <end position="275"/>
    </location>
</feature>
<dbReference type="InterPro" id="IPR000055">
    <property type="entry name" value="Restrct_endonuc_typeI_TRD"/>
</dbReference>
<gene>
    <name evidence="6" type="ORF">CENDO_07935</name>
</gene>
<keyword evidence="3" id="KW-0238">DNA-binding</keyword>
<evidence type="ECO:0000259" key="5">
    <source>
        <dbReference type="Pfam" id="PF01420"/>
    </source>
</evidence>
<dbReference type="GO" id="GO:0009307">
    <property type="term" value="P:DNA restriction-modification system"/>
    <property type="evidence" value="ECO:0007669"/>
    <property type="project" value="UniProtKB-KW"/>
</dbReference>
<keyword evidence="2" id="KW-0680">Restriction system</keyword>
<evidence type="ECO:0000256" key="3">
    <source>
        <dbReference type="ARBA" id="ARBA00023125"/>
    </source>
</evidence>
<dbReference type="GO" id="GO:0003677">
    <property type="term" value="F:DNA binding"/>
    <property type="evidence" value="ECO:0007669"/>
    <property type="project" value="UniProtKB-KW"/>
</dbReference>
<protein>
    <submittedName>
        <fullName evidence="6">Restriction-modification system protein</fullName>
    </submittedName>
</protein>
<comment type="subunit">
    <text evidence="4">The methyltransferase is composed of M and S polypeptides.</text>
</comment>
<dbReference type="InterPro" id="IPR051212">
    <property type="entry name" value="Type-I_RE_S_subunit"/>
</dbReference>
<evidence type="ECO:0000256" key="2">
    <source>
        <dbReference type="ARBA" id="ARBA00022747"/>
    </source>
</evidence>
<evidence type="ECO:0000256" key="1">
    <source>
        <dbReference type="ARBA" id="ARBA00010923"/>
    </source>
</evidence>
<proteinExistence type="inferred from homology"/>
<dbReference type="Proteomes" id="UP000296352">
    <property type="component" value="Chromosome"/>
</dbReference>
<dbReference type="SUPFAM" id="SSF116734">
    <property type="entry name" value="DNA methylase specificity domain"/>
    <property type="match status" value="2"/>
</dbReference>
<keyword evidence="7" id="KW-1185">Reference proteome</keyword>
<comment type="similarity">
    <text evidence="1">Belongs to the type-I restriction system S methylase family.</text>
</comment>
<dbReference type="AlphaFoldDB" id="A0A4P7QGG5"/>
<sequence length="305" mass="34800">MVYTVLKPRTEYIDSRYAELLFKSKAFQDEYYRWGTGIVDDLWSTRYERFASIRLPLPPLETQRRIADYLDKETAQIDTLTAELDGYVELLEKRRRETISTAVSSLPNGSPFELVPLNLIIRVADGLVDPLDEEFSELPLIAPNHIEKNTGKLIEPIESAREQGAISGKGFVRAGQVVYSKIRPALNKVTIANQDSLCSADMYPLETMGNVHERFLLYALIDKRFVESAVVESSRVAMPKVNRETLGVLRIPLPDLDTQRRIADYLDKETARIDTLIKECRELKEILLKRRQVLITDVVTGKVEV</sequence>
<dbReference type="Gene3D" id="3.90.220.20">
    <property type="entry name" value="DNA methylase specificity domains"/>
    <property type="match status" value="2"/>
</dbReference>
<dbReference type="PANTHER" id="PTHR43140:SF1">
    <property type="entry name" value="TYPE I RESTRICTION ENZYME ECOKI SPECIFICITY SUBUNIT"/>
    <property type="match status" value="1"/>
</dbReference>
<dbReference type="PANTHER" id="PTHR43140">
    <property type="entry name" value="TYPE-1 RESTRICTION ENZYME ECOKI SPECIFICITY PROTEIN"/>
    <property type="match status" value="1"/>
</dbReference>
<dbReference type="KEGG" id="cee:CENDO_07935"/>
<feature type="domain" description="Type I restriction modification DNA specificity" evidence="5">
    <location>
        <begin position="47"/>
        <end position="81"/>
    </location>
</feature>